<proteinExistence type="predicted"/>
<keyword evidence="3" id="KW-1185">Reference proteome</keyword>
<protein>
    <submittedName>
        <fullName evidence="2">Uncharacterized protein</fullName>
    </submittedName>
</protein>
<keyword evidence="1" id="KW-1133">Transmembrane helix</keyword>
<evidence type="ECO:0000313" key="3">
    <source>
        <dbReference type="Proteomes" id="UP000800041"/>
    </source>
</evidence>
<keyword evidence="1" id="KW-0812">Transmembrane</keyword>
<dbReference type="EMBL" id="ML977141">
    <property type="protein sequence ID" value="KAF1990850.1"/>
    <property type="molecule type" value="Genomic_DNA"/>
</dbReference>
<accession>A0A6G1HCV4</accession>
<dbReference type="AlphaFoldDB" id="A0A6G1HCV4"/>
<evidence type="ECO:0000256" key="1">
    <source>
        <dbReference type="SAM" id="Phobius"/>
    </source>
</evidence>
<feature type="transmembrane region" description="Helical" evidence="1">
    <location>
        <begin position="44"/>
        <end position="64"/>
    </location>
</feature>
<gene>
    <name evidence="2" type="ORF">K402DRAFT_389750</name>
</gene>
<dbReference type="Proteomes" id="UP000800041">
    <property type="component" value="Unassembled WGS sequence"/>
</dbReference>
<dbReference type="OrthoDB" id="3365267at2759"/>
<reference evidence="2" key="1">
    <citation type="journal article" date="2020" name="Stud. Mycol.">
        <title>101 Dothideomycetes genomes: a test case for predicting lifestyles and emergence of pathogens.</title>
        <authorList>
            <person name="Haridas S."/>
            <person name="Albert R."/>
            <person name="Binder M."/>
            <person name="Bloem J."/>
            <person name="Labutti K."/>
            <person name="Salamov A."/>
            <person name="Andreopoulos B."/>
            <person name="Baker S."/>
            <person name="Barry K."/>
            <person name="Bills G."/>
            <person name="Bluhm B."/>
            <person name="Cannon C."/>
            <person name="Castanera R."/>
            <person name="Culley D."/>
            <person name="Daum C."/>
            <person name="Ezra D."/>
            <person name="Gonzalez J."/>
            <person name="Henrissat B."/>
            <person name="Kuo A."/>
            <person name="Liang C."/>
            <person name="Lipzen A."/>
            <person name="Lutzoni F."/>
            <person name="Magnuson J."/>
            <person name="Mondo S."/>
            <person name="Nolan M."/>
            <person name="Ohm R."/>
            <person name="Pangilinan J."/>
            <person name="Park H.-J."/>
            <person name="Ramirez L."/>
            <person name="Alfaro M."/>
            <person name="Sun H."/>
            <person name="Tritt A."/>
            <person name="Yoshinaga Y."/>
            <person name="Zwiers L.-H."/>
            <person name="Turgeon B."/>
            <person name="Goodwin S."/>
            <person name="Spatafora J."/>
            <person name="Crous P."/>
            <person name="Grigoriev I."/>
        </authorList>
    </citation>
    <scope>NUCLEOTIDE SEQUENCE</scope>
    <source>
        <strain evidence="2">CBS 113979</strain>
    </source>
</reference>
<evidence type="ECO:0000313" key="2">
    <source>
        <dbReference type="EMBL" id="KAF1990850.1"/>
    </source>
</evidence>
<keyword evidence="1" id="KW-0472">Membrane</keyword>
<name>A0A6G1HCV4_9PEZI</name>
<sequence length="181" mass="19691">MNSNSLAALRKSAGPELAQLAERHIEHDLQPTDREALNAAASKFSTHATIGSAIGLGLGVFLAFRVRRARMMTFNAVKAADKPTHVQFKDGRTEPIPDLTPLLRPSALGDAAAYFFFSAGGLFIGGETGLLTGSISAGRTLSRDRESRERIETAFRKFRADVLRREADALDRGRGEMWSGF</sequence>
<organism evidence="2 3">
    <name type="scientific">Aulographum hederae CBS 113979</name>
    <dbReference type="NCBI Taxonomy" id="1176131"/>
    <lineage>
        <taxon>Eukaryota</taxon>
        <taxon>Fungi</taxon>
        <taxon>Dikarya</taxon>
        <taxon>Ascomycota</taxon>
        <taxon>Pezizomycotina</taxon>
        <taxon>Dothideomycetes</taxon>
        <taxon>Pleosporomycetidae</taxon>
        <taxon>Aulographales</taxon>
        <taxon>Aulographaceae</taxon>
    </lineage>
</organism>